<evidence type="ECO:0000313" key="7">
    <source>
        <dbReference type="EMBL" id="ODS29731.1"/>
    </source>
</evidence>
<comment type="caution">
    <text evidence="7">The sequence shown here is derived from an EMBL/GenBank/DDBJ whole genome shotgun (WGS) entry which is preliminary data.</text>
</comment>
<dbReference type="Pfam" id="PF01609">
    <property type="entry name" value="DDE_Tnp_1"/>
    <property type="match status" value="1"/>
</dbReference>
<evidence type="ECO:0000256" key="1">
    <source>
        <dbReference type="ARBA" id="ARBA00010075"/>
    </source>
</evidence>
<dbReference type="InterPro" id="IPR012337">
    <property type="entry name" value="RNaseH-like_sf"/>
</dbReference>
<evidence type="ECO:0000256" key="3">
    <source>
        <dbReference type="ARBA" id="ARBA00023125"/>
    </source>
</evidence>
<dbReference type="InterPro" id="IPR025399">
    <property type="entry name" value="DUF4372"/>
</dbReference>
<dbReference type="GO" id="GO:0006313">
    <property type="term" value="P:DNA transposition"/>
    <property type="evidence" value="ECO:0007669"/>
    <property type="project" value="InterPro"/>
</dbReference>
<evidence type="ECO:0000256" key="4">
    <source>
        <dbReference type="ARBA" id="ARBA00023172"/>
    </source>
</evidence>
<feature type="domain" description="Transposase IS4-like" evidence="5">
    <location>
        <begin position="121"/>
        <end position="224"/>
    </location>
</feature>
<keyword evidence="2" id="KW-0815">Transposition</keyword>
<dbReference type="GO" id="GO:0003677">
    <property type="term" value="F:DNA binding"/>
    <property type="evidence" value="ECO:0007669"/>
    <property type="project" value="UniProtKB-KW"/>
</dbReference>
<protein>
    <submittedName>
        <fullName evidence="7">Transposase</fullName>
    </submittedName>
</protein>
<evidence type="ECO:0000259" key="6">
    <source>
        <dbReference type="Pfam" id="PF14294"/>
    </source>
</evidence>
<dbReference type="Pfam" id="PF14294">
    <property type="entry name" value="DUF4372"/>
    <property type="match status" value="1"/>
</dbReference>
<dbReference type="AlphaFoldDB" id="A0A1E3X234"/>
<proteinExistence type="inferred from homology"/>
<sequence>MSKTVFSQIMEHIPKYEFDKRVSKYNGNYKVRTFTCWDQFLCMSFAQLTYRESLRDIEACLTAQPNKLYHMGIKGTVAKSNLARANEKRKWRIYADFAQCLISEARVLYYDDSDFLKDIDEAVYALDSTTIDLCLSLFPWAKFRKHKGAVKMHALLDLRGSIPRFIEITHGLVHDVNILDVLIPEPGSYYIMDRAYLDYKRLYQLNQDKANFIIRAKKNLQFRRLYSN</sequence>
<dbReference type="GO" id="GO:0004803">
    <property type="term" value="F:transposase activity"/>
    <property type="evidence" value="ECO:0007669"/>
    <property type="project" value="InterPro"/>
</dbReference>
<dbReference type="EMBL" id="MAYW01000393">
    <property type="protein sequence ID" value="ODS29731.1"/>
    <property type="molecule type" value="Genomic_DNA"/>
</dbReference>
<dbReference type="NCBIfam" id="NF033592">
    <property type="entry name" value="transpos_IS4_1"/>
    <property type="match status" value="1"/>
</dbReference>
<keyword evidence="4" id="KW-0233">DNA recombination</keyword>
<evidence type="ECO:0000256" key="2">
    <source>
        <dbReference type="ARBA" id="ARBA00022578"/>
    </source>
</evidence>
<dbReference type="InterPro" id="IPR002559">
    <property type="entry name" value="Transposase_11"/>
</dbReference>
<dbReference type="SUPFAM" id="SSF53098">
    <property type="entry name" value="Ribonuclease H-like"/>
    <property type="match status" value="1"/>
</dbReference>
<reference evidence="7 8" key="1">
    <citation type="submission" date="2016-07" db="EMBL/GenBank/DDBJ databases">
        <title>Draft genome of Scalindua rubra, obtained from a brine-seawater interface in the Red Sea, sheds light on salt adaptation in anammox bacteria.</title>
        <authorList>
            <person name="Speth D.R."/>
            <person name="Lagkouvardos I."/>
            <person name="Wang Y."/>
            <person name="Qian P.-Y."/>
            <person name="Dutilh B.E."/>
            <person name="Jetten M.S."/>
        </authorList>
    </citation>
    <scope>NUCLEOTIDE SEQUENCE [LARGE SCALE GENOMIC DNA]</scope>
    <source>
        <strain evidence="7">BSI-1</strain>
    </source>
</reference>
<name>A0A1E3X234_9BACT</name>
<accession>A0A1E3X234</accession>
<keyword evidence="3" id="KW-0238">DNA-binding</keyword>
<evidence type="ECO:0000313" key="8">
    <source>
        <dbReference type="Proteomes" id="UP000094056"/>
    </source>
</evidence>
<dbReference type="InterPro" id="IPR047952">
    <property type="entry name" value="Transpos_IS4"/>
</dbReference>
<dbReference type="PANTHER" id="PTHR33258:SF1">
    <property type="entry name" value="TRANSPOSASE INSL FOR INSERTION SEQUENCE ELEMENT IS186A-RELATED"/>
    <property type="match status" value="1"/>
</dbReference>
<dbReference type="PATRIC" id="fig|1872076.5.peg.6218"/>
<comment type="similarity">
    <text evidence="1">Belongs to the transposase 11 family.</text>
</comment>
<dbReference type="PANTHER" id="PTHR33258">
    <property type="entry name" value="TRANSPOSASE INSL FOR INSERTION SEQUENCE ELEMENT IS186A-RELATED"/>
    <property type="match status" value="1"/>
</dbReference>
<evidence type="ECO:0000259" key="5">
    <source>
        <dbReference type="Pfam" id="PF01609"/>
    </source>
</evidence>
<organism evidence="7 8">
    <name type="scientific">Candidatus Scalindua rubra</name>
    <dbReference type="NCBI Taxonomy" id="1872076"/>
    <lineage>
        <taxon>Bacteria</taxon>
        <taxon>Pseudomonadati</taxon>
        <taxon>Planctomycetota</taxon>
        <taxon>Candidatus Brocadiia</taxon>
        <taxon>Candidatus Brocadiales</taxon>
        <taxon>Candidatus Scalinduaceae</taxon>
        <taxon>Candidatus Scalindua</taxon>
    </lineage>
</organism>
<feature type="domain" description="DUF4372" evidence="6">
    <location>
        <begin position="2"/>
        <end position="74"/>
    </location>
</feature>
<gene>
    <name evidence="7" type="ORF">SCARUB_05164</name>
</gene>
<dbReference type="Proteomes" id="UP000094056">
    <property type="component" value="Unassembled WGS sequence"/>
</dbReference>